<organism evidence="15 16">
    <name type="scientific">Hypsibius exemplaris</name>
    <name type="common">Freshwater tardigrade</name>
    <dbReference type="NCBI Taxonomy" id="2072580"/>
    <lineage>
        <taxon>Eukaryota</taxon>
        <taxon>Metazoa</taxon>
        <taxon>Ecdysozoa</taxon>
        <taxon>Tardigrada</taxon>
        <taxon>Eutardigrada</taxon>
        <taxon>Parachela</taxon>
        <taxon>Hypsibioidea</taxon>
        <taxon>Hypsibiidae</taxon>
        <taxon>Hypsibius</taxon>
    </lineage>
</organism>
<evidence type="ECO:0000256" key="12">
    <source>
        <dbReference type="ARBA" id="ARBA00048679"/>
    </source>
</evidence>
<comment type="catalytic activity">
    <reaction evidence="12">
        <text>L-seryl-[protein] + ATP = O-phospho-L-seryl-[protein] + ADP + H(+)</text>
        <dbReference type="Rhea" id="RHEA:17989"/>
        <dbReference type="Rhea" id="RHEA-COMP:9863"/>
        <dbReference type="Rhea" id="RHEA-COMP:11604"/>
        <dbReference type="ChEBI" id="CHEBI:15378"/>
        <dbReference type="ChEBI" id="CHEBI:29999"/>
        <dbReference type="ChEBI" id="CHEBI:30616"/>
        <dbReference type="ChEBI" id="CHEBI:83421"/>
        <dbReference type="ChEBI" id="CHEBI:456216"/>
        <dbReference type="EC" id="2.7.11.1"/>
    </reaction>
</comment>
<evidence type="ECO:0000256" key="10">
    <source>
        <dbReference type="ARBA" id="ARBA00037982"/>
    </source>
</evidence>
<evidence type="ECO:0000256" key="7">
    <source>
        <dbReference type="ARBA" id="ARBA00022840"/>
    </source>
</evidence>
<dbReference type="GO" id="GO:0004674">
    <property type="term" value="F:protein serine/threonine kinase activity"/>
    <property type="evidence" value="ECO:0007669"/>
    <property type="project" value="UniProtKB-KW"/>
</dbReference>
<comment type="catalytic activity">
    <reaction evidence="11">
        <text>L-threonyl-[protein] + ATP = O-phospho-L-threonyl-[protein] + ADP + H(+)</text>
        <dbReference type="Rhea" id="RHEA:46608"/>
        <dbReference type="Rhea" id="RHEA-COMP:11060"/>
        <dbReference type="Rhea" id="RHEA-COMP:11605"/>
        <dbReference type="ChEBI" id="CHEBI:15378"/>
        <dbReference type="ChEBI" id="CHEBI:30013"/>
        <dbReference type="ChEBI" id="CHEBI:30616"/>
        <dbReference type="ChEBI" id="CHEBI:61977"/>
        <dbReference type="ChEBI" id="CHEBI:456216"/>
        <dbReference type="EC" id="2.7.11.1"/>
    </reaction>
</comment>
<evidence type="ECO:0000256" key="2">
    <source>
        <dbReference type="ARBA" id="ARBA00022527"/>
    </source>
</evidence>
<dbReference type="GO" id="GO:0051321">
    <property type="term" value="P:meiotic cell cycle"/>
    <property type="evidence" value="ECO:0007669"/>
    <property type="project" value="TreeGrafter"/>
</dbReference>
<keyword evidence="5 13" id="KW-0547">Nucleotide-binding</keyword>
<dbReference type="AlphaFoldDB" id="A0A1W0WB08"/>
<dbReference type="EC" id="2.7.11.1" evidence="1"/>
<dbReference type="PANTHER" id="PTHR11042:SF183">
    <property type="entry name" value="MEMBRANE-ASSOCIATED TYROSINE- AND THREONINE-SPECIFIC CDC2-INHIBITORY KINASE"/>
    <property type="match status" value="1"/>
</dbReference>
<feature type="domain" description="Protein kinase" evidence="14">
    <location>
        <begin position="235"/>
        <end position="534"/>
    </location>
</feature>
<proteinExistence type="inferred from homology"/>
<dbReference type="SMART" id="SM00220">
    <property type="entry name" value="S_TKc"/>
    <property type="match status" value="1"/>
</dbReference>
<evidence type="ECO:0000259" key="14">
    <source>
        <dbReference type="PROSITE" id="PS50011"/>
    </source>
</evidence>
<evidence type="ECO:0000256" key="3">
    <source>
        <dbReference type="ARBA" id="ARBA00022679"/>
    </source>
</evidence>
<evidence type="ECO:0000256" key="4">
    <source>
        <dbReference type="ARBA" id="ARBA00022723"/>
    </source>
</evidence>
<keyword evidence="8" id="KW-0460">Magnesium</keyword>
<keyword evidence="7 13" id="KW-0067">ATP-binding</keyword>
<keyword evidence="9" id="KW-0131">Cell cycle</keyword>
<feature type="binding site" evidence="13">
    <location>
        <position position="264"/>
    </location>
    <ligand>
        <name>ATP</name>
        <dbReference type="ChEBI" id="CHEBI:30616"/>
    </ligand>
</feature>
<dbReference type="GO" id="GO:0110031">
    <property type="term" value="P:negative regulation of G2/MI transition of meiotic cell cycle"/>
    <property type="evidence" value="ECO:0007669"/>
    <property type="project" value="TreeGrafter"/>
</dbReference>
<dbReference type="Proteomes" id="UP000192578">
    <property type="component" value="Unassembled WGS sequence"/>
</dbReference>
<dbReference type="GO" id="GO:0005737">
    <property type="term" value="C:cytoplasm"/>
    <property type="evidence" value="ECO:0007669"/>
    <property type="project" value="TreeGrafter"/>
</dbReference>
<dbReference type="Gene3D" id="3.30.200.20">
    <property type="entry name" value="Phosphorylase Kinase, domain 1"/>
    <property type="match status" value="1"/>
</dbReference>
<dbReference type="InterPro" id="IPR050339">
    <property type="entry name" value="CC_SR_Kinase"/>
</dbReference>
<dbReference type="InterPro" id="IPR000719">
    <property type="entry name" value="Prot_kinase_dom"/>
</dbReference>
<dbReference type="SUPFAM" id="SSF56112">
    <property type="entry name" value="Protein kinase-like (PK-like)"/>
    <property type="match status" value="1"/>
</dbReference>
<dbReference type="PANTHER" id="PTHR11042">
    <property type="entry name" value="EUKARYOTIC TRANSLATION INITIATION FACTOR 2-ALPHA KINASE EIF2-ALPHA KINASE -RELATED"/>
    <property type="match status" value="1"/>
</dbReference>
<evidence type="ECO:0000256" key="13">
    <source>
        <dbReference type="PROSITE-ProRule" id="PRU10141"/>
    </source>
</evidence>
<reference evidence="16" key="1">
    <citation type="submission" date="2017-01" db="EMBL/GenBank/DDBJ databases">
        <title>Comparative genomics of anhydrobiosis in the tardigrade Hypsibius dujardini.</title>
        <authorList>
            <person name="Yoshida Y."/>
            <person name="Koutsovoulos G."/>
            <person name="Laetsch D."/>
            <person name="Stevens L."/>
            <person name="Kumar S."/>
            <person name="Horikawa D."/>
            <person name="Ishino K."/>
            <person name="Komine S."/>
            <person name="Tomita M."/>
            <person name="Blaxter M."/>
            <person name="Arakawa K."/>
        </authorList>
    </citation>
    <scope>NUCLEOTIDE SEQUENCE [LARGE SCALE GENOMIC DNA]</scope>
    <source>
        <strain evidence="16">Z151</strain>
    </source>
</reference>
<dbReference type="InterPro" id="IPR011009">
    <property type="entry name" value="Kinase-like_dom_sf"/>
</dbReference>
<dbReference type="GO" id="GO:0046872">
    <property type="term" value="F:metal ion binding"/>
    <property type="evidence" value="ECO:0007669"/>
    <property type="project" value="UniProtKB-KW"/>
</dbReference>
<keyword evidence="6 15" id="KW-0418">Kinase</keyword>
<evidence type="ECO:0000256" key="8">
    <source>
        <dbReference type="ARBA" id="ARBA00022842"/>
    </source>
</evidence>
<dbReference type="GO" id="GO:0005524">
    <property type="term" value="F:ATP binding"/>
    <property type="evidence" value="ECO:0007669"/>
    <property type="project" value="UniProtKB-UniRule"/>
</dbReference>
<dbReference type="GO" id="GO:0005634">
    <property type="term" value="C:nucleus"/>
    <property type="evidence" value="ECO:0007669"/>
    <property type="project" value="TreeGrafter"/>
</dbReference>
<evidence type="ECO:0000256" key="6">
    <source>
        <dbReference type="ARBA" id="ARBA00022777"/>
    </source>
</evidence>
<evidence type="ECO:0000313" key="15">
    <source>
        <dbReference type="EMBL" id="OQV12394.1"/>
    </source>
</evidence>
<evidence type="ECO:0000256" key="9">
    <source>
        <dbReference type="ARBA" id="ARBA00023306"/>
    </source>
</evidence>
<keyword evidence="3" id="KW-0808">Transferase</keyword>
<protein>
    <recommendedName>
        <fullName evidence="1">non-specific serine/threonine protein kinase</fullName>
        <ecNumber evidence="1">2.7.11.1</ecNumber>
    </recommendedName>
</protein>
<dbReference type="PROSITE" id="PS50011">
    <property type="entry name" value="PROTEIN_KINASE_DOM"/>
    <property type="match status" value="1"/>
</dbReference>
<accession>A0A1W0WB08</accession>
<dbReference type="PROSITE" id="PS00107">
    <property type="entry name" value="PROTEIN_KINASE_ATP"/>
    <property type="match status" value="1"/>
</dbReference>
<dbReference type="PROSITE" id="PS00108">
    <property type="entry name" value="PROTEIN_KINASE_ST"/>
    <property type="match status" value="1"/>
</dbReference>
<dbReference type="InterPro" id="IPR017441">
    <property type="entry name" value="Protein_kinase_ATP_BS"/>
</dbReference>
<evidence type="ECO:0000256" key="11">
    <source>
        <dbReference type="ARBA" id="ARBA00047899"/>
    </source>
</evidence>
<sequence length="534" mass="60473">MFVSGGGTVGALAVVVLLVGSLCLELSSMRIVCVPGFTKSFLWSYNHRHCRLTKLERDLNDKLHLCLTVIHSGHERHLRKAPYPDVKVFLVKPAAFIPHSGRRGSPSRNTTRNNPDRFAARASTPFRLLDAESGVEKKSEQMDVRETSAGYVPAFSFKHGSPAVNCTREKRASHRKLANLEKFLGSVKKSAMMRQYDGLPFHSLSTSKRYKVCYGFIKGSESKRDESITFFESEFEVLERIGFGNFAEVFKVRWRRDNRIYALKRSIARFGSCFDNVRATHEEQLRWMDEAFYHTSVSGHPNIVECVQSWEEAGYFHIQMEYMPERLDTFALKNYPIPENILWNCFTDLLMALDHVHKKGYCHFDLKPENIFLDEFRVTKLGDFSLISDPEADHNEAGDARYLPLEAMESKTLGFACDIFSLGITMLDMCTDIQLTGHGAEWRALREGPLPVEFEDRITVVTPAACSCRFHLVGNLPRHSWIKASFLPVSSCQTDGDAAARTLICPSTPCVITFRGFLEVIEGECESYIGSAGR</sequence>
<dbReference type="OrthoDB" id="5337378at2759"/>
<dbReference type="InterPro" id="IPR008271">
    <property type="entry name" value="Ser/Thr_kinase_AS"/>
</dbReference>
<evidence type="ECO:0000313" key="16">
    <source>
        <dbReference type="Proteomes" id="UP000192578"/>
    </source>
</evidence>
<keyword evidence="2" id="KW-0723">Serine/threonine-protein kinase</keyword>
<comment type="similarity">
    <text evidence="10">Belongs to the protein kinase superfamily. Ser/Thr protein kinase family. GCN2 subfamily.</text>
</comment>
<gene>
    <name evidence="15" type="ORF">BV898_13347</name>
</gene>
<dbReference type="Pfam" id="PF00069">
    <property type="entry name" value="Pkinase"/>
    <property type="match status" value="1"/>
</dbReference>
<evidence type="ECO:0000256" key="1">
    <source>
        <dbReference type="ARBA" id="ARBA00012513"/>
    </source>
</evidence>
<name>A0A1W0WB08_HYPEX</name>
<dbReference type="EMBL" id="MTYJ01000146">
    <property type="protein sequence ID" value="OQV12394.1"/>
    <property type="molecule type" value="Genomic_DNA"/>
</dbReference>
<evidence type="ECO:0000256" key="5">
    <source>
        <dbReference type="ARBA" id="ARBA00022741"/>
    </source>
</evidence>
<keyword evidence="16" id="KW-1185">Reference proteome</keyword>
<dbReference type="Gene3D" id="1.10.510.10">
    <property type="entry name" value="Transferase(Phosphotransferase) domain 1"/>
    <property type="match status" value="1"/>
</dbReference>
<keyword evidence="4" id="KW-0479">Metal-binding</keyword>
<comment type="caution">
    <text evidence="15">The sequence shown here is derived from an EMBL/GenBank/DDBJ whole genome shotgun (WGS) entry which is preliminary data.</text>
</comment>